<dbReference type="InterPro" id="IPR056884">
    <property type="entry name" value="NPHP3-like_N"/>
</dbReference>
<feature type="repeat" description="ANK" evidence="2">
    <location>
        <begin position="639"/>
        <end position="671"/>
    </location>
</feature>
<dbReference type="Gene3D" id="3.40.50.300">
    <property type="entry name" value="P-loop containing nucleotide triphosphate hydrolases"/>
    <property type="match status" value="1"/>
</dbReference>
<dbReference type="PROSITE" id="PS50088">
    <property type="entry name" value="ANK_REPEAT"/>
    <property type="match status" value="4"/>
</dbReference>
<keyword evidence="2" id="KW-0040">ANK repeat</keyword>
<dbReference type="Proteomes" id="UP000799441">
    <property type="component" value="Unassembled WGS sequence"/>
</dbReference>
<comment type="caution">
    <text evidence="4">The sequence shown here is derived from an EMBL/GenBank/DDBJ whole genome shotgun (WGS) entry which is preliminary data.</text>
</comment>
<feature type="repeat" description="ANK" evidence="2">
    <location>
        <begin position="573"/>
        <end position="605"/>
    </location>
</feature>
<dbReference type="PANTHER" id="PTHR10039:SF5">
    <property type="entry name" value="NACHT DOMAIN-CONTAINING PROTEIN"/>
    <property type="match status" value="1"/>
</dbReference>
<gene>
    <name evidence="4" type="ORF">K431DRAFT_326101</name>
</gene>
<evidence type="ECO:0000256" key="1">
    <source>
        <dbReference type="ARBA" id="ARBA00022737"/>
    </source>
</evidence>
<evidence type="ECO:0000256" key="2">
    <source>
        <dbReference type="PROSITE-ProRule" id="PRU00023"/>
    </source>
</evidence>
<dbReference type="PROSITE" id="PS50297">
    <property type="entry name" value="ANK_REP_REGION"/>
    <property type="match status" value="3"/>
</dbReference>
<dbReference type="Gene3D" id="1.25.40.20">
    <property type="entry name" value="Ankyrin repeat-containing domain"/>
    <property type="match status" value="1"/>
</dbReference>
<feature type="domain" description="Nephrocystin 3-like N-terminal" evidence="3">
    <location>
        <begin position="23"/>
        <end position="194"/>
    </location>
</feature>
<evidence type="ECO:0000313" key="5">
    <source>
        <dbReference type="Proteomes" id="UP000799441"/>
    </source>
</evidence>
<feature type="repeat" description="ANK" evidence="2">
    <location>
        <begin position="541"/>
        <end position="573"/>
    </location>
</feature>
<dbReference type="PANTHER" id="PTHR10039">
    <property type="entry name" value="AMELOGENIN"/>
    <property type="match status" value="1"/>
</dbReference>
<dbReference type="InterPro" id="IPR002110">
    <property type="entry name" value="Ankyrin_rpt"/>
</dbReference>
<feature type="repeat" description="ANK" evidence="2">
    <location>
        <begin position="707"/>
        <end position="734"/>
    </location>
</feature>
<keyword evidence="1" id="KW-0677">Repeat</keyword>
<organism evidence="4 5">
    <name type="scientific">Polychaeton citri CBS 116435</name>
    <dbReference type="NCBI Taxonomy" id="1314669"/>
    <lineage>
        <taxon>Eukaryota</taxon>
        <taxon>Fungi</taxon>
        <taxon>Dikarya</taxon>
        <taxon>Ascomycota</taxon>
        <taxon>Pezizomycotina</taxon>
        <taxon>Dothideomycetes</taxon>
        <taxon>Dothideomycetidae</taxon>
        <taxon>Capnodiales</taxon>
        <taxon>Capnodiaceae</taxon>
        <taxon>Polychaeton</taxon>
    </lineage>
</organism>
<evidence type="ECO:0000313" key="4">
    <source>
        <dbReference type="EMBL" id="KAF2716042.1"/>
    </source>
</evidence>
<dbReference type="Pfam" id="PF12796">
    <property type="entry name" value="Ank_2"/>
    <property type="match status" value="2"/>
</dbReference>
<keyword evidence="5" id="KW-1185">Reference proteome</keyword>
<dbReference type="InterPro" id="IPR036770">
    <property type="entry name" value="Ankyrin_rpt-contain_sf"/>
</dbReference>
<dbReference type="InterPro" id="IPR027417">
    <property type="entry name" value="P-loop_NTPase"/>
</dbReference>
<dbReference type="SUPFAM" id="SSF52540">
    <property type="entry name" value="P-loop containing nucleoside triphosphate hydrolases"/>
    <property type="match status" value="1"/>
</dbReference>
<name>A0A9P4PW47_9PEZI</name>
<evidence type="ECO:0000259" key="3">
    <source>
        <dbReference type="Pfam" id="PF24883"/>
    </source>
</evidence>
<dbReference type="EMBL" id="MU003903">
    <property type="protein sequence ID" value="KAF2716042.1"/>
    <property type="molecule type" value="Genomic_DNA"/>
</dbReference>
<proteinExistence type="predicted"/>
<dbReference type="AlphaFoldDB" id="A0A9P4PW47"/>
<dbReference type="Pfam" id="PF24883">
    <property type="entry name" value="NPHP3_N"/>
    <property type="match status" value="1"/>
</dbReference>
<dbReference type="SUPFAM" id="SSF48403">
    <property type="entry name" value="Ankyrin repeat"/>
    <property type="match status" value="1"/>
</dbReference>
<dbReference type="SMART" id="SM00248">
    <property type="entry name" value="ANK"/>
    <property type="match status" value="6"/>
</dbReference>
<dbReference type="OrthoDB" id="194358at2759"/>
<accession>A0A9P4PW47</accession>
<protein>
    <submittedName>
        <fullName evidence="4">Ankyrin</fullName>
    </submittedName>
</protein>
<reference evidence="4" key="1">
    <citation type="journal article" date="2020" name="Stud. Mycol.">
        <title>101 Dothideomycetes genomes: a test case for predicting lifestyles and emergence of pathogens.</title>
        <authorList>
            <person name="Haridas S."/>
            <person name="Albert R."/>
            <person name="Binder M."/>
            <person name="Bloem J."/>
            <person name="Labutti K."/>
            <person name="Salamov A."/>
            <person name="Andreopoulos B."/>
            <person name="Baker S."/>
            <person name="Barry K."/>
            <person name="Bills G."/>
            <person name="Bluhm B."/>
            <person name="Cannon C."/>
            <person name="Castanera R."/>
            <person name="Culley D."/>
            <person name="Daum C."/>
            <person name="Ezra D."/>
            <person name="Gonzalez J."/>
            <person name="Henrissat B."/>
            <person name="Kuo A."/>
            <person name="Liang C."/>
            <person name="Lipzen A."/>
            <person name="Lutzoni F."/>
            <person name="Magnuson J."/>
            <person name="Mondo S."/>
            <person name="Nolan M."/>
            <person name="Ohm R."/>
            <person name="Pangilinan J."/>
            <person name="Park H.-J."/>
            <person name="Ramirez L."/>
            <person name="Alfaro M."/>
            <person name="Sun H."/>
            <person name="Tritt A."/>
            <person name="Yoshinaga Y."/>
            <person name="Zwiers L.-H."/>
            <person name="Turgeon B."/>
            <person name="Goodwin S."/>
            <person name="Spatafora J."/>
            <person name="Crous P."/>
            <person name="Grigoriev I."/>
        </authorList>
    </citation>
    <scope>NUCLEOTIDE SEQUENCE</scope>
    <source>
        <strain evidence="4">CBS 116435</strain>
    </source>
</reference>
<sequence length="734" mass="82612">MKMLKFDQMDTRHDTIKANHRKTCRWLLQRSEYLDWRDAGKISEHHGFLWIKGKPGTGKSTIMKYAFTAARKGQRNSTVISYFFNARGEDLEKTVEGMYRSLLLQLLEKIPALQSIFDATIWGSYSLPKFTIEVLKDLFSLAIKSLGRNCLACFIDALDECNINDLRDMVAFFEDLGEQAIAAGVRFSVCFSSRHYPHVTIKRKLELFLEGQEGHKQDIESYIESELKIGSSARADQIRAEIRERAADIFLWVALVVQILNKEYDRGHIHALQRRLREIPDDLNELFKDILRKDEQDPGLIPALQWILYSRRPLKCEELYFAILSSVALSEVTAWDPVELTLEEMSKFILDCSKGLAEMTRSKQPTFQFIHESVRDYLIQETGLQSLKPELKGNLVGLSHEHLKQCCYDYVLIDWPEHLRLIQPLPKASSKEAENLRNTLSGIFPFLEYAVHSVFYHADTAHGCGVSQTAFIKGLQDSHDTFLTSPPLEMWIILDNLLETFQIRRHTLQATGAYIFAEKSLSNLLEVAIEQDSPTTSEAERYCTPLGAAIAQGNEREVEFLLKRGADPNRRIGKTSFLHLGIQKRNVNVVRLLLQRGADLSLDRQEINILAHLSSAGTDTELVKVLLDAGVSVNAQGGRYGNALQAASSRGNEKMVQMLLDNGADVNAQGGLHGNALQAASSEDEKVVQMLLDNDADVNAQGGLYGNALQAAFSRGNEKVVHMLLDKGTDANAL</sequence>